<dbReference type="KEGG" id="azm:DM194_14260"/>
<gene>
    <name evidence="8" type="ORF">DM194_14260</name>
</gene>
<dbReference type="Pfam" id="PF04444">
    <property type="entry name" value="Dioxygenase_N"/>
    <property type="match status" value="1"/>
</dbReference>
<keyword evidence="8" id="KW-0614">Plasmid</keyword>
<dbReference type="OrthoDB" id="9800887at2"/>
<evidence type="ECO:0000313" key="8">
    <source>
        <dbReference type="EMBL" id="AWU95487.1"/>
    </source>
</evidence>
<comment type="cofactor">
    <cofactor evidence="1">
        <name>Fe(3+)</name>
        <dbReference type="ChEBI" id="CHEBI:29034"/>
    </cofactor>
</comment>
<dbReference type="InterPro" id="IPR050770">
    <property type="entry name" value="Intradiol_RC_Dioxygenase"/>
</dbReference>
<name>A0A2U9S936_9PROT</name>
<evidence type="ECO:0000256" key="1">
    <source>
        <dbReference type="ARBA" id="ARBA00001965"/>
    </source>
</evidence>
<dbReference type="PANTHER" id="PTHR33711">
    <property type="entry name" value="DIOXYGENASE, PUTATIVE (AFU_ORTHOLOGUE AFUA_2G02910)-RELATED"/>
    <property type="match status" value="1"/>
</dbReference>
<dbReference type="InterPro" id="IPR015889">
    <property type="entry name" value="Intradiol_dOase_core"/>
</dbReference>
<geneLocation type="plasmid" evidence="8 9">
    <name>unnamed1</name>
</geneLocation>
<keyword evidence="9" id="KW-1185">Reference proteome</keyword>
<dbReference type="AlphaFoldDB" id="A0A2U9S936"/>
<sequence>MSNAATNAFTESVIAAMSPDMDPRARLVMGSLIRHIHDFAREVNLTTEEWLAGLDLLIRAGKMSDDKRNEMILLSDIIGLESLVDTLDHQAEDGATESAVLGPFYREGAPILPNGASIVQGGETGPMALVQGVVTGPDGRPLAGAVVDVWETSPNGLYEQQDPDQPDMNLRGRFQTDAQGRYAFRCVRPVSYPIPFDGPAGDLLQLMGRHPYRPAHIHFIVHAPGCRKLVTQIFDREDRYCADDAVFAVKDSLKVDFVPAPAGSDADFLVEYNIQLASDAADLRAVA</sequence>
<evidence type="ECO:0000256" key="4">
    <source>
        <dbReference type="ARBA" id="ARBA00022964"/>
    </source>
</evidence>
<dbReference type="EMBL" id="CP029830">
    <property type="protein sequence ID" value="AWU95487.1"/>
    <property type="molecule type" value="Genomic_DNA"/>
</dbReference>
<dbReference type="GO" id="GO:0008199">
    <property type="term" value="F:ferric iron binding"/>
    <property type="evidence" value="ECO:0007669"/>
    <property type="project" value="InterPro"/>
</dbReference>
<proteinExistence type="inferred from homology"/>
<keyword evidence="3" id="KW-0479">Metal-binding</keyword>
<dbReference type="Proteomes" id="UP000249605">
    <property type="component" value="Plasmid unnamed1"/>
</dbReference>
<feature type="domain" description="Intradiol ring-cleavage dioxygenases" evidence="7">
    <location>
        <begin position="130"/>
        <end position="158"/>
    </location>
</feature>
<reference evidence="8 9" key="1">
    <citation type="submission" date="2018-06" db="EMBL/GenBank/DDBJ databases">
        <title>Complete genome sequencing of Azospirillum sp. M2T2B2.</title>
        <authorList>
            <person name="Heo J."/>
            <person name="Kim S.-J."/>
            <person name="Kwon S.-W."/>
            <person name="Anandham R."/>
        </authorList>
    </citation>
    <scope>NUCLEOTIDE SEQUENCE [LARGE SCALE GENOMIC DNA]</scope>
    <source>
        <strain evidence="8 9">M2T2B2</strain>
        <plasmid evidence="8 9">unnamed1</plasmid>
    </source>
</reference>
<evidence type="ECO:0000313" key="9">
    <source>
        <dbReference type="Proteomes" id="UP000249605"/>
    </source>
</evidence>
<dbReference type="InterPro" id="IPR007535">
    <property type="entry name" value="Catechol_dOase_N"/>
</dbReference>
<dbReference type="RefSeq" id="WP_111068254.1">
    <property type="nucleotide sequence ID" value="NZ_CP029830.1"/>
</dbReference>
<dbReference type="PANTHER" id="PTHR33711:SF7">
    <property type="entry name" value="INTRADIOL RING-CLEAVAGE DIOXYGENASES DOMAIN-CONTAINING PROTEIN-RELATED"/>
    <property type="match status" value="1"/>
</dbReference>
<dbReference type="SUPFAM" id="SSF49482">
    <property type="entry name" value="Aromatic compound dioxygenase"/>
    <property type="match status" value="1"/>
</dbReference>
<keyword evidence="4 8" id="KW-0223">Dioxygenase</keyword>
<evidence type="ECO:0000256" key="6">
    <source>
        <dbReference type="ARBA" id="ARBA00023004"/>
    </source>
</evidence>
<dbReference type="InterPro" id="IPR000627">
    <property type="entry name" value="Intradiol_dOase_C"/>
</dbReference>
<evidence type="ECO:0000256" key="3">
    <source>
        <dbReference type="ARBA" id="ARBA00022723"/>
    </source>
</evidence>
<keyword evidence="6" id="KW-0408">Iron</keyword>
<dbReference type="Pfam" id="PF00775">
    <property type="entry name" value="Dioxygenase_C"/>
    <property type="match status" value="1"/>
</dbReference>
<comment type="similarity">
    <text evidence="2">Belongs to the intradiol ring-cleavage dioxygenase family.</text>
</comment>
<dbReference type="CDD" id="cd03461">
    <property type="entry name" value="1_2-HQD"/>
    <property type="match status" value="1"/>
</dbReference>
<dbReference type="Gene3D" id="2.60.130.10">
    <property type="entry name" value="Aromatic compound dioxygenase"/>
    <property type="match status" value="1"/>
</dbReference>
<evidence type="ECO:0000256" key="5">
    <source>
        <dbReference type="ARBA" id="ARBA00023002"/>
    </source>
</evidence>
<dbReference type="PROSITE" id="PS00083">
    <property type="entry name" value="INTRADIOL_DIOXYGENAS"/>
    <property type="match status" value="1"/>
</dbReference>
<dbReference type="InterPro" id="IPR039390">
    <property type="entry name" value="1_2-HQD/HQD"/>
</dbReference>
<dbReference type="GO" id="GO:0018576">
    <property type="term" value="F:catechol 1,2-dioxygenase activity"/>
    <property type="evidence" value="ECO:0007669"/>
    <property type="project" value="InterPro"/>
</dbReference>
<accession>A0A2U9S936</accession>
<organism evidence="8 9">
    <name type="scientific">Azospirillum ramasamyi</name>
    <dbReference type="NCBI Taxonomy" id="682998"/>
    <lineage>
        <taxon>Bacteria</taxon>
        <taxon>Pseudomonadati</taxon>
        <taxon>Pseudomonadota</taxon>
        <taxon>Alphaproteobacteria</taxon>
        <taxon>Rhodospirillales</taxon>
        <taxon>Azospirillaceae</taxon>
        <taxon>Azospirillum</taxon>
    </lineage>
</organism>
<protein>
    <submittedName>
        <fullName evidence="8">Hydroxyquinol 1,2-dioxygenase</fullName>
    </submittedName>
</protein>
<dbReference type="GO" id="GO:0009712">
    <property type="term" value="P:catechol-containing compound metabolic process"/>
    <property type="evidence" value="ECO:0007669"/>
    <property type="project" value="InterPro"/>
</dbReference>
<evidence type="ECO:0000256" key="2">
    <source>
        <dbReference type="ARBA" id="ARBA00007825"/>
    </source>
</evidence>
<keyword evidence="5" id="KW-0560">Oxidoreductase</keyword>
<evidence type="ECO:0000259" key="7">
    <source>
        <dbReference type="PROSITE" id="PS00083"/>
    </source>
</evidence>